<dbReference type="KEGG" id="orz:FNH13_10515"/>
<dbReference type="EMBL" id="CP041616">
    <property type="protein sequence ID" value="QDO90351.1"/>
    <property type="molecule type" value="Genomic_DNA"/>
</dbReference>
<dbReference type="PANTHER" id="PTHR44688:SF16">
    <property type="entry name" value="DNA-BINDING TRANSCRIPTIONAL ACTIVATOR DEVR_DOSR"/>
    <property type="match status" value="1"/>
</dbReference>
<dbReference type="FunFam" id="1.10.10.10:FF:000153">
    <property type="entry name" value="LuxR family transcriptional regulator"/>
    <property type="match status" value="1"/>
</dbReference>
<dbReference type="SUPFAM" id="SSF48452">
    <property type="entry name" value="TPR-like"/>
    <property type="match status" value="1"/>
</dbReference>
<dbReference type="InterPro" id="IPR036388">
    <property type="entry name" value="WH-like_DNA-bd_sf"/>
</dbReference>
<gene>
    <name evidence="5" type="ORF">FNH13_10515</name>
</gene>
<dbReference type="AlphaFoldDB" id="A0A516GFQ0"/>
<keyword evidence="1" id="KW-0805">Transcription regulation</keyword>
<sequence length="182" mass="19050">MLLEAGDQAYAATLAAEAEATAAHFASPGLRAVACRARAAVRLATGLPGLAVPLLEEAGQIYRDQRHRYPAAQVHERLAEARDASGDDARAAAEVATAAAIYRSLGAAPDLERLSPAEPPAGLTGREVEVLLAVSRGGTNKDIAAELFISEKTVGRHLANIYTKLGVSSRTAAASWARDQRL</sequence>
<evidence type="ECO:0000313" key="6">
    <source>
        <dbReference type="Proteomes" id="UP000315395"/>
    </source>
</evidence>
<evidence type="ECO:0000256" key="3">
    <source>
        <dbReference type="ARBA" id="ARBA00023163"/>
    </source>
</evidence>
<evidence type="ECO:0000313" key="5">
    <source>
        <dbReference type="EMBL" id="QDO90351.1"/>
    </source>
</evidence>
<reference evidence="5 6" key="1">
    <citation type="submission" date="2019-07" db="EMBL/GenBank/DDBJ databases">
        <title>complete genome sequencing of Ornithinimicrobium sp. H23M54.</title>
        <authorList>
            <person name="Bae J.-W."/>
            <person name="Lee S.-Y."/>
        </authorList>
    </citation>
    <scope>NUCLEOTIDE SEQUENCE [LARGE SCALE GENOMIC DNA]</scope>
    <source>
        <strain evidence="5 6">H23M54</strain>
    </source>
</reference>
<dbReference type="InterPro" id="IPR016032">
    <property type="entry name" value="Sig_transdc_resp-reg_C-effctor"/>
</dbReference>
<dbReference type="Gene3D" id="1.10.10.10">
    <property type="entry name" value="Winged helix-like DNA-binding domain superfamily/Winged helix DNA-binding domain"/>
    <property type="match status" value="1"/>
</dbReference>
<dbReference type="PANTHER" id="PTHR44688">
    <property type="entry name" value="DNA-BINDING TRANSCRIPTIONAL ACTIVATOR DEVR_DOSR"/>
    <property type="match status" value="1"/>
</dbReference>
<proteinExistence type="predicted"/>
<keyword evidence="6" id="KW-1185">Reference proteome</keyword>
<organism evidence="5 6">
    <name type="scientific">Ornithinimicrobium ciconiae</name>
    <dbReference type="NCBI Taxonomy" id="2594265"/>
    <lineage>
        <taxon>Bacteria</taxon>
        <taxon>Bacillati</taxon>
        <taxon>Actinomycetota</taxon>
        <taxon>Actinomycetes</taxon>
        <taxon>Micrococcales</taxon>
        <taxon>Ornithinimicrobiaceae</taxon>
        <taxon>Ornithinimicrobium</taxon>
    </lineage>
</organism>
<name>A0A516GFQ0_9MICO</name>
<keyword evidence="2" id="KW-0238">DNA-binding</keyword>
<dbReference type="PROSITE" id="PS50043">
    <property type="entry name" value="HTH_LUXR_2"/>
    <property type="match status" value="1"/>
</dbReference>
<dbReference type="GO" id="GO:0003677">
    <property type="term" value="F:DNA binding"/>
    <property type="evidence" value="ECO:0007669"/>
    <property type="project" value="UniProtKB-KW"/>
</dbReference>
<dbReference type="SMART" id="SM00421">
    <property type="entry name" value="HTH_LUXR"/>
    <property type="match status" value="1"/>
</dbReference>
<accession>A0A516GFQ0</accession>
<dbReference type="CDD" id="cd06170">
    <property type="entry name" value="LuxR_C_like"/>
    <property type="match status" value="1"/>
</dbReference>
<dbReference type="PROSITE" id="PS00622">
    <property type="entry name" value="HTH_LUXR_1"/>
    <property type="match status" value="1"/>
</dbReference>
<evidence type="ECO:0000256" key="2">
    <source>
        <dbReference type="ARBA" id="ARBA00023125"/>
    </source>
</evidence>
<dbReference type="Proteomes" id="UP000315395">
    <property type="component" value="Chromosome"/>
</dbReference>
<keyword evidence="3" id="KW-0804">Transcription</keyword>
<evidence type="ECO:0000259" key="4">
    <source>
        <dbReference type="PROSITE" id="PS50043"/>
    </source>
</evidence>
<protein>
    <submittedName>
        <fullName evidence="5">Helix-turn-helix transcriptional regulator</fullName>
    </submittedName>
</protein>
<dbReference type="InterPro" id="IPR000792">
    <property type="entry name" value="Tscrpt_reg_LuxR_C"/>
</dbReference>
<dbReference type="InterPro" id="IPR011990">
    <property type="entry name" value="TPR-like_helical_dom_sf"/>
</dbReference>
<dbReference type="Pfam" id="PF00196">
    <property type="entry name" value="GerE"/>
    <property type="match status" value="1"/>
</dbReference>
<dbReference type="PRINTS" id="PR00038">
    <property type="entry name" value="HTHLUXR"/>
</dbReference>
<dbReference type="OrthoDB" id="483at2"/>
<evidence type="ECO:0000256" key="1">
    <source>
        <dbReference type="ARBA" id="ARBA00023015"/>
    </source>
</evidence>
<feature type="domain" description="HTH luxR-type" evidence="4">
    <location>
        <begin position="116"/>
        <end position="181"/>
    </location>
</feature>
<dbReference type="GO" id="GO:0006355">
    <property type="term" value="P:regulation of DNA-templated transcription"/>
    <property type="evidence" value="ECO:0007669"/>
    <property type="project" value="InterPro"/>
</dbReference>
<dbReference type="SUPFAM" id="SSF46894">
    <property type="entry name" value="C-terminal effector domain of the bipartite response regulators"/>
    <property type="match status" value="1"/>
</dbReference>